<feature type="non-terminal residue" evidence="2">
    <location>
        <position position="88"/>
    </location>
</feature>
<accession>A0A9W6ZX85</accession>
<feature type="compositionally biased region" description="Basic residues" evidence="1">
    <location>
        <begin position="71"/>
        <end position="81"/>
    </location>
</feature>
<feature type="region of interest" description="Disordered" evidence="1">
    <location>
        <begin position="57"/>
        <end position="88"/>
    </location>
</feature>
<dbReference type="AlphaFoldDB" id="A0A9W6ZX85"/>
<evidence type="ECO:0000313" key="3">
    <source>
        <dbReference type="Proteomes" id="UP001165082"/>
    </source>
</evidence>
<name>A0A9W6ZX85_9STRA</name>
<protein>
    <submittedName>
        <fullName evidence="2">Uncharacterized protein</fullName>
    </submittedName>
</protein>
<keyword evidence="3" id="KW-1185">Reference proteome</keyword>
<dbReference type="Proteomes" id="UP001165082">
    <property type="component" value="Unassembled WGS sequence"/>
</dbReference>
<sequence>MFSVYKRGSGGGRGGLYGKLGMEGVRRYEVNMGGAEVGDKGLVSRLLRGDVRELMGDQDAKKRARAAATYRKGKKVRKDAKKSRDNRA</sequence>
<evidence type="ECO:0000256" key="1">
    <source>
        <dbReference type="SAM" id="MobiDB-lite"/>
    </source>
</evidence>
<reference evidence="2" key="1">
    <citation type="submission" date="2022-07" db="EMBL/GenBank/DDBJ databases">
        <title>Genome analysis of Parmales, a sister group of diatoms, reveals the evolutionary specialization of diatoms from phago-mixotrophs to photoautotrophs.</title>
        <authorList>
            <person name="Ban H."/>
            <person name="Sato S."/>
            <person name="Yoshikawa S."/>
            <person name="Kazumasa Y."/>
            <person name="Nakamura Y."/>
            <person name="Ichinomiya M."/>
            <person name="Saitoh K."/>
            <person name="Sato N."/>
            <person name="Blanc-Mathieu R."/>
            <person name="Endo H."/>
            <person name="Kuwata A."/>
            <person name="Ogata H."/>
        </authorList>
    </citation>
    <scope>NUCLEOTIDE SEQUENCE</scope>
</reference>
<proteinExistence type="predicted"/>
<comment type="caution">
    <text evidence="2">The sequence shown here is derived from an EMBL/GenBank/DDBJ whole genome shotgun (WGS) entry which is preliminary data.</text>
</comment>
<organism evidence="2 3">
    <name type="scientific">Triparma retinervis</name>
    <dbReference type="NCBI Taxonomy" id="2557542"/>
    <lineage>
        <taxon>Eukaryota</taxon>
        <taxon>Sar</taxon>
        <taxon>Stramenopiles</taxon>
        <taxon>Ochrophyta</taxon>
        <taxon>Bolidophyceae</taxon>
        <taxon>Parmales</taxon>
        <taxon>Triparmaceae</taxon>
        <taxon>Triparma</taxon>
    </lineage>
</organism>
<gene>
    <name evidence="2" type="ORF">TrRE_jg2851</name>
</gene>
<dbReference type="EMBL" id="BRXZ01002440">
    <property type="protein sequence ID" value="GMH62097.1"/>
    <property type="molecule type" value="Genomic_DNA"/>
</dbReference>
<evidence type="ECO:0000313" key="2">
    <source>
        <dbReference type="EMBL" id="GMH62097.1"/>
    </source>
</evidence>